<dbReference type="Proteomes" id="UP001060215">
    <property type="component" value="Chromosome 5"/>
</dbReference>
<name>A0ACC0HAL7_9ERIC</name>
<evidence type="ECO:0000313" key="2">
    <source>
        <dbReference type="Proteomes" id="UP001060215"/>
    </source>
</evidence>
<keyword evidence="2" id="KW-1185">Reference proteome</keyword>
<comment type="caution">
    <text evidence="1">The sequence shown here is derived from an EMBL/GenBank/DDBJ whole genome shotgun (WGS) entry which is preliminary data.</text>
</comment>
<evidence type="ECO:0000313" key="1">
    <source>
        <dbReference type="EMBL" id="KAI8010379.1"/>
    </source>
</evidence>
<protein>
    <submittedName>
        <fullName evidence="1">Receptor-like protein 6</fullName>
    </submittedName>
</protein>
<proteinExistence type="predicted"/>
<accession>A0ACC0HAL7</accession>
<gene>
    <name evidence="1" type="ORF">LOK49_LG06G02163</name>
</gene>
<sequence>MSWLMFFHQFLLLFLLSSFSSTCARHTCLEDQRFSLLQFKRTFPITSDAFFYCGSHPKMVFWNESTDCCSWEGVTCDWSNGHVIALDLSCSQLQGTIQANSTLFHLPHLQSLNLAFNDFSLSRIPSEFGSFASLTHLNLSDTNFAGQIPSTISHLSKLISLDLSHFSYNLNQGRLEQHTFNMLLQNLTQLRELRLDGLNISSPLPYALLNLSSLTSLSLCACELRGKFSENIFHFPNLRELDVHGNSELTGKLPNFNVTSSFQILDFSFTSFYGQLPESISNLKALNRLYLINNNFSGSIPASFGNLTQINDLGFWSNKFSGQIPSSISNLAKLPFLDLSRNNFNGQIPDSLGNMSQLTFLYLYSNQLTGPIPSCTVGLSKLTALQLYDNSLNGTIPSSLFALPSLEGIDLSYNKLQGPIPGSVYELQNLTGLVLSSNNLSGVVDLDKLLKLKNLIYLDLSYNSLSLSINNSVNSSLANFDSIGLASCNLSEFPNFLREQANLYSLDLSNNKIHGEVPKWLFNVGKDSLINLNLSHNFLASLECLPWKNLQFIDLHSNLLQGSLPVPPNTIYFLSISNNKLTGEIPPLICGLSSLQVLDLSNNSLSGLIPQCLGNLSNSLSVLNLGINNFSGTFTATFTKGNFLRNLNLNGNQIEGQVPRSLLNCEYLEVLDLGKNKINDTFPHWLETLIELQVLVLRFNRFHGHIGTSKTKGKHPFPKLRIIDISCNEFTGLLPTNYIKQFGAMINVDEHEIKLKYMGDSYYQDSVVVMIKGHEIELSRILTVFSIIDFSRNKFQGEIPKSIGWLNSLRGLNLSHNNLEGRIPTSLGYLKDLESLDLSSNELVGEIPQQLASLTFLEVLNLSDNQLVGRIPQGSQFNTFGIGSYNGNLALCGFPLSKICEEQQPLPPSPTLQHDENSVWEGGFIWKVVMMGYGCGFVFGMVIGYLMFVTRSPECLMKIVEGKQYKKVKRFKKSAH</sequence>
<dbReference type="EMBL" id="CM045762">
    <property type="protein sequence ID" value="KAI8010379.1"/>
    <property type="molecule type" value="Genomic_DNA"/>
</dbReference>
<reference evidence="1 2" key="1">
    <citation type="journal article" date="2022" name="Plant J.">
        <title>Chromosome-level genome of Camellia lanceoleosa provides a valuable resource for understanding genome evolution and self-incompatibility.</title>
        <authorList>
            <person name="Gong W."/>
            <person name="Xiao S."/>
            <person name="Wang L."/>
            <person name="Liao Z."/>
            <person name="Chang Y."/>
            <person name="Mo W."/>
            <person name="Hu G."/>
            <person name="Li W."/>
            <person name="Zhao G."/>
            <person name="Zhu H."/>
            <person name="Hu X."/>
            <person name="Ji K."/>
            <person name="Xiang X."/>
            <person name="Song Q."/>
            <person name="Yuan D."/>
            <person name="Jin S."/>
            <person name="Zhang L."/>
        </authorList>
    </citation>
    <scope>NUCLEOTIDE SEQUENCE [LARGE SCALE GENOMIC DNA]</scope>
    <source>
        <strain evidence="1">SQ_2022a</strain>
    </source>
</reference>
<organism evidence="1 2">
    <name type="scientific">Camellia lanceoleosa</name>
    <dbReference type="NCBI Taxonomy" id="1840588"/>
    <lineage>
        <taxon>Eukaryota</taxon>
        <taxon>Viridiplantae</taxon>
        <taxon>Streptophyta</taxon>
        <taxon>Embryophyta</taxon>
        <taxon>Tracheophyta</taxon>
        <taxon>Spermatophyta</taxon>
        <taxon>Magnoliopsida</taxon>
        <taxon>eudicotyledons</taxon>
        <taxon>Gunneridae</taxon>
        <taxon>Pentapetalae</taxon>
        <taxon>asterids</taxon>
        <taxon>Ericales</taxon>
        <taxon>Theaceae</taxon>
        <taxon>Camellia</taxon>
    </lineage>
</organism>